<dbReference type="AlphaFoldDB" id="A0A1L9S195"/>
<dbReference type="VEuPathDB" id="FungiDB:ASPWEDRAFT_237629"/>
<proteinExistence type="predicted"/>
<organism evidence="1 2">
    <name type="scientific">Aspergillus wentii DTO 134E9</name>
    <dbReference type="NCBI Taxonomy" id="1073089"/>
    <lineage>
        <taxon>Eukaryota</taxon>
        <taxon>Fungi</taxon>
        <taxon>Dikarya</taxon>
        <taxon>Ascomycota</taxon>
        <taxon>Pezizomycotina</taxon>
        <taxon>Eurotiomycetes</taxon>
        <taxon>Eurotiomycetidae</taxon>
        <taxon>Eurotiales</taxon>
        <taxon>Aspergillaceae</taxon>
        <taxon>Aspergillus</taxon>
        <taxon>Aspergillus subgen. Cremei</taxon>
    </lineage>
</organism>
<evidence type="ECO:0000313" key="2">
    <source>
        <dbReference type="Proteomes" id="UP000184383"/>
    </source>
</evidence>
<accession>A0A1L9S195</accession>
<dbReference type="RefSeq" id="XP_040694590.1">
    <property type="nucleotide sequence ID" value="XM_040832526.1"/>
</dbReference>
<reference evidence="2" key="1">
    <citation type="journal article" date="2017" name="Genome Biol.">
        <title>Comparative genomics reveals high biological diversity and specific adaptations in the industrially and medically important fungal genus Aspergillus.</title>
        <authorList>
            <person name="de Vries R.P."/>
            <person name="Riley R."/>
            <person name="Wiebenga A."/>
            <person name="Aguilar-Osorio G."/>
            <person name="Amillis S."/>
            <person name="Uchima C.A."/>
            <person name="Anderluh G."/>
            <person name="Asadollahi M."/>
            <person name="Askin M."/>
            <person name="Barry K."/>
            <person name="Battaglia E."/>
            <person name="Bayram O."/>
            <person name="Benocci T."/>
            <person name="Braus-Stromeyer S.A."/>
            <person name="Caldana C."/>
            <person name="Canovas D."/>
            <person name="Cerqueira G.C."/>
            <person name="Chen F."/>
            <person name="Chen W."/>
            <person name="Choi C."/>
            <person name="Clum A."/>
            <person name="Dos Santos R.A."/>
            <person name="Damasio A.R."/>
            <person name="Diallinas G."/>
            <person name="Emri T."/>
            <person name="Fekete E."/>
            <person name="Flipphi M."/>
            <person name="Freyberg S."/>
            <person name="Gallo A."/>
            <person name="Gournas C."/>
            <person name="Habgood R."/>
            <person name="Hainaut M."/>
            <person name="Harispe M.L."/>
            <person name="Henrissat B."/>
            <person name="Hilden K.S."/>
            <person name="Hope R."/>
            <person name="Hossain A."/>
            <person name="Karabika E."/>
            <person name="Karaffa L."/>
            <person name="Karanyi Z."/>
            <person name="Krasevec N."/>
            <person name="Kuo A."/>
            <person name="Kusch H."/>
            <person name="LaButti K."/>
            <person name="Lagendijk E.L."/>
            <person name="Lapidus A."/>
            <person name="Levasseur A."/>
            <person name="Lindquist E."/>
            <person name="Lipzen A."/>
            <person name="Logrieco A.F."/>
            <person name="MacCabe A."/>
            <person name="Maekelae M.R."/>
            <person name="Malavazi I."/>
            <person name="Melin P."/>
            <person name="Meyer V."/>
            <person name="Mielnichuk N."/>
            <person name="Miskei M."/>
            <person name="Molnar A.P."/>
            <person name="Mule G."/>
            <person name="Ngan C.Y."/>
            <person name="Orejas M."/>
            <person name="Orosz E."/>
            <person name="Ouedraogo J.P."/>
            <person name="Overkamp K.M."/>
            <person name="Park H.-S."/>
            <person name="Perrone G."/>
            <person name="Piumi F."/>
            <person name="Punt P.J."/>
            <person name="Ram A.F."/>
            <person name="Ramon A."/>
            <person name="Rauscher S."/>
            <person name="Record E."/>
            <person name="Riano-Pachon D.M."/>
            <person name="Robert V."/>
            <person name="Roehrig J."/>
            <person name="Ruller R."/>
            <person name="Salamov A."/>
            <person name="Salih N.S."/>
            <person name="Samson R.A."/>
            <person name="Sandor E."/>
            <person name="Sanguinetti M."/>
            <person name="Schuetze T."/>
            <person name="Sepcic K."/>
            <person name="Shelest E."/>
            <person name="Sherlock G."/>
            <person name="Sophianopoulou V."/>
            <person name="Squina F.M."/>
            <person name="Sun H."/>
            <person name="Susca A."/>
            <person name="Todd R.B."/>
            <person name="Tsang A."/>
            <person name="Unkles S.E."/>
            <person name="van de Wiele N."/>
            <person name="van Rossen-Uffink D."/>
            <person name="Oliveira J.V."/>
            <person name="Vesth T.C."/>
            <person name="Visser J."/>
            <person name="Yu J.-H."/>
            <person name="Zhou M."/>
            <person name="Andersen M.R."/>
            <person name="Archer D.B."/>
            <person name="Baker S.E."/>
            <person name="Benoit I."/>
            <person name="Brakhage A.A."/>
            <person name="Braus G.H."/>
            <person name="Fischer R."/>
            <person name="Frisvad J.C."/>
            <person name="Goldman G.H."/>
            <person name="Houbraken J."/>
            <person name="Oakley B."/>
            <person name="Pocsi I."/>
            <person name="Scazzocchio C."/>
            <person name="Seiboth B."/>
            <person name="vanKuyk P.A."/>
            <person name="Wortman J."/>
            <person name="Dyer P.S."/>
            <person name="Grigoriev I.V."/>
        </authorList>
    </citation>
    <scope>NUCLEOTIDE SEQUENCE [LARGE SCALE GENOMIC DNA]</scope>
    <source>
        <strain evidence="2">DTO 134E9</strain>
    </source>
</reference>
<gene>
    <name evidence="1" type="ORF">ASPWEDRAFT_237629</name>
</gene>
<dbReference type="EMBL" id="KV878209">
    <property type="protein sequence ID" value="OJJ40914.1"/>
    <property type="molecule type" value="Genomic_DNA"/>
</dbReference>
<evidence type="ECO:0000313" key="1">
    <source>
        <dbReference type="EMBL" id="OJJ40914.1"/>
    </source>
</evidence>
<dbReference type="Proteomes" id="UP000184383">
    <property type="component" value="Unassembled WGS sequence"/>
</dbReference>
<name>A0A1L9S195_ASPWE</name>
<keyword evidence="2" id="KW-1185">Reference proteome</keyword>
<dbReference type="GeneID" id="63748374"/>
<protein>
    <submittedName>
        <fullName evidence="1">Uncharacterized protein</fullName>
    </submittedName>
</protein>
<sequence length="191" mass="23051">MHRLPLDLKGSDLAIYSVFHHLGLTVKTLPLLRSRLESLRGENRSSRFTTDSRWQLNDWRKGKRHLQLDLIPICPQSSIFWNDIEKRWKMLFMTHVISRKNSNEYFEKGTWIGRKCHAYQADVHFSIDTDPETVRQYGHHYWQYYHLPSIIWLNWRNSAQWDEREENPSSLKHFGIIAVIPSWQERMQMMN</sequence>